<dbReference type="Proteomes" id="UP000324853">
    <property type="component" value="Unassembled WGS sequence"/>
</dbReference>
<accession>A0A5S4WGF2</accession>
<feature type="compositionally biased region" description="Polar residues" evidence="1">
    <location>
        <begin position="1"/>
        <end position="16"/>
    </location>
</feature>
<evidence type="ECO:0000313" key="4">
    <source>
        <dbReference type="Proteomes" id="UP000324853"/>
    </source>
</evidence>
<dbReference type="EMBL" id="VSSR01000070">
    <property type="protein sequence ID" value="TYL74568.1"/>
    <property type="molecule type" value="Genomic_DNA"/>
</dbReference>
<proteinExistence type="predicted"/>
<dbReference type="Pfam" id="PF06568">
    <property type="entry name" value="YjiS-like"/>
    <property type="match status" value="1"/>
</dbReference>
<evidence type="ECO:0000259" key="2">
    <source>
        <dbReference type="Pfam" id="PF06568"/>
    </source>
</evidence>
<gene>
    <name evidence="3" type="ORF">FXB38_34210</name>
</gene>
<sequence>MSCSSTTRGSPDTSRPSLPAFPDLRWSWQLPLALLTGIALGLERRRQYRELLELDDRLLADMGLSRTDVEEVRRCSLYVDAWRDSR</sequence>
<feature type="domain" description="YjiS-like" evidence="2">
    <location>
        <begin position="42"/>
        <end position="70"/>
    </location>
</feature>
<protein>
    <submittedName>
        <fullName evidence="3">DUF1127 domain-containing protein</fullName>
    </submittedName>
</protein>
<keyword evidence="4" id="KW-1185">Reference proteome</keyword>
<dbReference type="OrthoDB" id="8239949at2"/>
<name>A0A5S4WGF2_9BRAD</name>
<evidence type="ECO:0000313" key="3">
    <source>
        <dbReference type="EMBL" id="TYL74568.1"/>
    </source>
</evidence>
<feature type="region of interest" description="Disordered" evidence="1">
    <location>
        <begin position="1"/>
        <end position="22"/>
    </location>
</feature>
<comment type="caution">
    <text evidence="3">The sequence shown here is derived from an EMBL/GenBank/DDBJ whole genome shotgun (WGS) entry which is preliminary data.</text>
</comment>
<reference evidence="3 4" key="1">
    <citation type="submission" date="2019-08" db="EMBL/GenBank/DDBJ databases">
        <title>Bradyrhizobium hipponensis sp. nov., a rhizobium isolated from a Lupinus angustifolius root nodule in Tunisia.</title>
        <authorList>
            <person name="Off K."/>
            <person name="Rejili M."/>
            <person name="Mars M."/>
            <person name="Brachmann A."/>
            <person name="Marin M."/>
        </authorList>
    </citation>
    <scope>NUCLEOTIDE SEQUENCE [LARGE SCALE GENOMIC DNA]</scope>
    <source>
        <strain evidence="3 4">CTAW11</strain>
    </source>
</reference>
<evidence type="ECO:0000256" key="1">
    <source>
        <dbReference type="SAM" id="MobiDB-lite"/>
    </source>
</evidence>
<dbReference type="InterPro" id="IPR009506">
    <property type="entry name" value="YjiS-like"/>
</dbReference>
<organism evidence="3 4">
    <name type="scientific">Bradyrhizobium cytisi</name>
    <dbReference type="NCBI Taxonomy" id="515489"/>
    <lineage>
        <taxon>Bacteria</taxon>
        <taxon>Pseudomonadati</taxon>
        <taxon>Pseudomonadota</taxon>
        <taxon>Alphaproteobacteria</taxon>
        <taxon>Hyphomicrobiales</taxon>
        <taxon>Nitrobacteraceae</taxon>
        <taxon>Bradyrhizobium</taxon>
    </lineage>
</organism>
<dbReference type="AlphaFoldDB" id="A0A5S4WGF2"/>
<dbReference type="RefSeq" id="WP_148755352.1">
    <property type="nucleotide sequence ID" value="NZ_VSSR01000070.1"/>
</dbReference>